<proteinExistence type="inferred from homology"/>
<organism evidence="4 5">
    <name type="scientific">Flavobacterium luteum</name>
    <dbReference type="NCBI Taxonomy" id="2026654"/>
    <lineage>
        <taxon>Bacteria</taxon>
        <taxon>Pseudomonadati</taxon>
        <taxon>Bacteroidota</taxon>
        <taxon>Flavobacteriia</taxon>
        <taxon>Flavobacteriales</taxon>
        <taxon>Flavobacteriaceae</taxon>
        <taxon>Flavobacterium</taxon>
    </lineage>
</organism>
<dbReference type="PROSITE" id="PS01031">
    <property type="entry name" value="SHSP"/>
    <property type="match status" value="1"/>
</dbReference>
<dbReference type="EMBL" id="WAEM01000001">
    <property type="protein sequence ID" value="KAB1157612.1"/>
    <property type="molecule type" value="Genomic_DNA"/>
</dbReference>
<dbReference type="Pfam" id="PF00011">
    <property type="entry name" value="HSP20"/>
    <property type="match status" value="1"/>
</dbReference>
<protein>
    <submittedName>
        <fullName evidence="4">Hsp20/alpha crystallin family protein</fullName>
    </submittedName>
</protein>
<evidence type="ECO:0000256" key="1">
    <source>
        <dbReference type="PROSITE-ProRule" id="PRU00285"/>
    </source>
</evidence>
<comment type="caution">
    <text evidence="4">The sequence shown here is derived from an EMBL/GenBank/DDBJ whole genome shotgun (WGS) entry which is preliminary data.</text>
</comment>
<dbReference type="AlphaFoldDB" id="A0A7J5AJ21"/>
<dbReference type="Proteomes" id="UP000490922">
    <property type="component" value="Unassembled WGS sequence"/>
</dbReference>
<evidence type="ECO:0000259" key="3">
    <source>
        <dbReference type="PROSITE" id="PS01031"/>
    </source>
</evidence>
<comment type="similarity">
    <text evidence="1 2">Belongs to the small heat shock protein (HSP20) family.</text>
</comment>
<dbReference type="InterPro" id="IPR002068">
    <property type="entry name" value="A-crystallin/Hsp20_dom"/>
</dbReference>
<name>A0A7J5AJ21_9FLAO</name>
<dbReference type="CDD" id="cd06464">
    <property type="entry name" value="ACD_sHsps-like"/>
    <property type="match status" value="1"/>
</dbReference>
<keyword evidence="5" id="KW-1185">Reference proteome</keyword>
<dbReference type="InterPro" id="IPR031107">
    <property type="entry name" value="Small_HSP"/>
</dbReference>
<dbReference type="PANTHER" id="PTHR11527">
    <property type="entry name" value="HEAT-SHOCK PROTEIN 20 FAMILY MEMBER"/>
    <property type="match status" value="1"/>
</dbReference>
<dbReference type="SUPFAM" id="SSF49764">
    <property type="entry name" value="HSP20-like chaperones"/>
    <property type="match status" value="1"/>
</dbReference>
<evidence type="ECO:0000256" key="2">
    <source>
        <dbReference type="RuleBase" id="RU003616"/>
    </source>
</evidence>
<dbReference type="Gene3D" id="2.60.40.790">
    <property type="match status" value="1"/>
</dbReference>
<gene>
    <name evidence="4" type="ORF">F6464_00585</name>
</gene>
<reference evidence="4 5" key="1">
    <citation type="submission" date="2019-09" db="EMBL/GenBank/DDBJ databases">
        <title>Flavobacterium sp. nov., isolated from glacier ice.</title>
        <authorList>
            <person name="Liu Q."/>
        </authorList>
    </citation>
    <scope>NUCLEOTIDE SEQUENCE [LARGE SCALE GENOMIC DNA]</scope>
    <source>
        <strain evidence="4 5">NBRC 112527</strain>
    </source>
</reference>
<evidence type="ECO:0000313" key="5">
    <source>
        <dbReference type="Proteomes" id="UP000490922"/>
    </source>
</evidence>
<feature type="domain" description="SHSP" evidence="3">
    <location>
        <begin position="38"/>
        <end position="151"/>
    </location>
</feature>
<dbReference type="RefSeq" id="WP_151105806.1">
    <property type="nucleotide sequence ID" value="NZ_WAEM01000001.1"/>
</dbReference>
<dbReference type="OrthoDB" id="9814487at2"/>
<dbReference type="InterPro" id="IPR008978">
    <property type="entry name" value="HSP20-like_chaperone"/>
</dbReference>
<accession>A0A7J5AJ21</accession>
<evidence type="ECO:0000313" key="4">
    <source>
        <dbReference type="EMBL" id="KAB1157612.1"/>
    </source>
</evidence>
<sequence>MSLVIPKRRSERLFPSLIGDFFNNDRLLLDFNGDLFNSNFLEVVPEANIIENNKEYQIELAAPGLERKDFKVEVNNDVLSISAEKEEESKKEDKNYRTREFSYNSFYRSFALPQNLVTDKIDAKYENGILKLVLPKMEVSVQKPLKKIKVA</sequence>